<evidence type="ECO:0000259" key="2">
    <source>
        <dbReference type="Pfam" id="PF03936"/>
    </source>
</evidence>
<dbReference type="InterPro" id="IPR005630">
    <property type="entry name" value="Terpene_synthase_metal-bd"/>
</dbReference>
<gene>
    <name evidence="3" type="ORF">F2Q69_00013533</name>
</gene>
<dbReference type="PANTHER" id="PTHR31739">
    <property type="entry name" value="ENT-COPALYL DIPHOSPHATE SYNTHASE, CHLOROPLASTIC"/>
    <property type="match status" value="1"/>
</dbReference>
<dbReference type="PANTHER" id="PTHR31739:SF38">
    <property type="entry name" value="TERPENE SYNTHASE METAL-BINDING DOMAIN-CONTAINING PROTEIN"/>
    <property type="match status" value="1"/>
</dbReference>
<dbReference type="Gene3D" id="1.10.600.10">
    <property type="entry name" value="Farnesyl Diphosphate Synthase"/>
    <property type="match status" value="1"/>
</dbReference>
<sequence length="151" mass="17329">MTLKRAAERWVKKWGLYDIGFGREKTTYCYFAASSSTSLPFESAANVRKLMAKSGILITVADDFFDEEGSSDELEALTEAVIRWEGKQLKGYGKIIFKALDNHIKETAETYRKQHGTDITNHFRNILRVILGFTLEVHPSIGFLYFKFDIF</sequence>
<reference evidence="3" key="1">
    <citation type="submission" date="2019-12" db="EMBL/GenBank/DDBJ databases">
        <title>Genome sequencing and annotation of Brassica cretica.</title>
        <authorList>
            <person name="Studholme D.J."/>
            <person name="Sarris P."/>
        </authorList>
    </citation>
    <scope>NUCLEOTIDE SEQUENCE</scope>
    <source>
        <strain evidence="3">PFS-109/04</strain>
        <tissue evidence="3">Leaf</tissue>
    </source>
</reference>
<protein>
    <recommendedName>
        <fullName evidence="2">Terpene synthase metal-binding domain-containing protein</fullName>
    </recommendedName>
</protein>
<proteinExistence type="predicted"/>
<dbReference type="GO" id="GO:0010333">
    <property type="term" value="F:terpene synthase activity"/>
    <property type="evidence" value="ECO:0007669"/>
    <property type="project" value="InterPro"/>
</dbReference>
<evidence type="ECO:0000256" key="1">
    <source>
        <dbReference type="ARBA" id="ARBA00022723"/>
    </source>
</evidence>
<feature type="domain" description="Terpene synthase metal-binding" evidence="2">
    <location>
        <begin position="13"/>
        <end position="128"/>
    </location>
</feature>
<dbReference type="Proteomes" id="UP000712600">
    <property type="component" value="Unassembled WGS sequence"/>
</dbReference>
<keyword evidence="1" id="KW-0479">Metal-binding</keyword>
<dbReference type="SUPFAM" id="SSF48576">
    <property type="entry name" value="Terpenoid synthases"/>
    <property type="match status" value="1"/>
</dbReference>
<evidence type="ECO:0000313" key="4">
    <source>
        <dbReference type="Proteomes" id="UP000712600"/>
    </source>
</evidence>
<dbReference type="GO" id="GO:0016102">
    <property type="term" value="P:diterpenoid biosynthetic process"/>
    <property type="evidence" value="ECO:0007669"/>
    <property type="project" value="TreeGrafter"/>
</dbReference>
<dbReference type="InterPro" id="IPR008949">
    <property type="entry name" value="Isoprenoid_synthase_dom_sf"/>
</dbReference>
<dbReference type="Pfam" id="PF03936">
    <property type="entry name" value="Terpene_synth_C"/>
    <property type="match status" value="1"/>
</dbReference>
<dbReference type="AlphaFoldDB" id="A0A8S9QJG0"/>
<dbReference type="GO" id="GO:0000287">
    <property type="term" value="F:magnesium ion binding"/>
    <property type="evidence" value="ECO:0007669"/>
    <property type="project" value="InterPro"/>
</dbReference>
<evidence type="ECO:0000313" key="3">
    <source>
        <dbReference type="EMBL" id="KAF3552954.1"/>
    </source>
</evidence>
<comment type="caution">
    <text evidence="3">The sequence shown here is derived from an EMBL/GenBank/DDBJ whole genome shotgun (WGS) entry which is preliminary data.</text>
</comment>
<dbReference type="InterPro" id="IPR050148">
    <property type="entry name" value="Terpene_synthase-like"/>
</dbReference>
<organism evidence="3 4">
    <name type="scientific">Brassica cretica</name>
    <name type="common">Mustard</name>
    <dbReference type="NCBI Taxonomy" id="69181"/>
    <lineage>
        <taxon>Eukaryota</taxon>
        <taxon>Viridiplantae</taxon>
        <taxon>Streptophyta</taxon>
        <taxon>Embryophyta</taxon>
        <taxon>Tracheophyta</taxon>
        <taxon>Spermatophyta</taxon>
        <taxon>Magnoliopsida</taxon>
        <taxon>eudicotyledons</taxon>
        <taxon>Gunneridae</taxon>
        <taxon>Pentapetalae</taxon>
        <taxon>rosids</taxon>
        <taxon>malvids</taxon>
        <taxon>Brassicales</taxon>
        <taxon>Brassicaceae</taxon>
        <taxon>Brassiceae</taxon>
        <taxon>Brassica</taxon>
    </lineage>
</organism>
<accession>A0A8S9QJG0</accession>
<dbReference type="EMBL" id="QGKX02000996">
    <property type="protein sequence ID" value="KAF3552954.1"/>
    <property type="molecule type" value="Genomic_DNA"/>
</dbReference>
<name>A0A8S9QJG0_BRACR</name>